<dbReference type="Pfam" id="PF14825">
    <property type="entry name" value="CFAP77"/>
    <property type="match status" value="1"/>
</dbReference>
<evidence type="ECO:0000313" key="2">
    <source>
        <dbReference type="Proteomes" id="UP000549394"/>
    </source>
</evidence>
<dbReference type="InterPro" id="IPR029147">
    <property type="entry name" value="CFAP77"/>
</dbReference>
<protein>
    <submittedName>
        <fullName evidence="1">DgyrCDS6517</fullName>
    </submittedName>
</protein>
<dbReference type="OrthoDB" id="532484at2759"/>
<dbReference type="PANTHER" id="PTHR28617:SF1">
    <property type="entry name" value="CILIA- AND FLAGELLA-ASSOCIATED PROTEIN 77"/>
    <property type="match status" value="1"/>
</dbReference>
<comment type="caution">
    <text evidence="1">The sequence shown here is derived from an EMBL/GenBank/DDBJ whole genome shotgun (WGS) entry which is preliminary data.</text>
</comment>
<keyword evidence="2" id="KW-1185">Reference proteome</keyword>
<evidence type="ECO:0000313" key="1">
    <source>
        <dbReference type="EMBL" id="CAD5117772.1"/>
    </source>
</evidence>
<dbReference type="EMBL" id="CAJFCJ010000007">
    <property type="protein sequence ID" value="CAD5117772.1"/>
    <property type="molecule type" value="Genomic_DNA"/>
</dbReference>
<dbReference type="Proteomes" id="UP000549394">
    <property type="component" value="Unassembled WGS sequence"/>
</dbReference>
<accession>A0A7I8VNA9</accession>
<dbReference type="AlphaFoldDB" id="A0A7I8VNA9"/>
<reference evidence="1 2" key="1">
    <citation type="submission" date="2020-08" db="EMBL/GenBank/DDBJ databases">
        <authorList>
            <person name="Hejnol A."/>
        </authorList>
    </citation>
    <scope>NUCLEOTIDE SEQUENCE [LARGE SCALE GENOMIC DNA]</scope>
</reference>
<name>A0A7I8VNA9_9ANNE</name>
<organism evidence="1 2">
    <name type="scientific">Dimorphilus gyrociliatus</name>
    <dbReference type="NCBI Taxonomy" id="2664684"/>
    <lineage>
        <taxon>Eukaryota</taxon>
        <taxon>Metazoa</taxon>
        <taxon>Spiralia</taxon>
        <taxon>Lophotrochozoa</taxon>
        <taxon>Annelida</taxon>
        <taxon>Polychaeta</taxon>
        <taxon>Polychaeta incertae sedis</taxon>
        <taxon>Dinophilidae</taxon>
        <taxon>Dimorphilus</taxon>
    </lineage>
</organism>
<dbReference type="PANTHER" id="PTHR28617">
    <property type="entry name" value="CILIA- AND FLAGELLA-ASSOCIATED PROTEIN 77"/>
    <property type="match status" value="1"/>
</dbReference>
<gene>
    <name evidence="1" type="ORF">DGYR_LOCUS6268</name>
</gene>
<sequence>MMIHGDAKEYSTFNKDSNKKLLKVDLCKKVELGKSARRGYSNLPDSDFTYGIKNNKRDGGAVAALNWLSQRNIENSHHFKQLSMLREKDYHRLNVMALKAGITDVRGQTLFRSSNDYRLPVNKRKKTIVKFEPKPEIPDIVFGIPVRPSTPIKEVISHQFQDEWIKERSRERERRIQAIKEAKENMLNIKETKTTILRKTERETPKGLWKIKKFERNAKSYLDTFRSKEARMLAFPQHLKEKSITEQLPQRCITSSASDTSRCV</sequence>
<proteinExistence type="predicted"/>